<keyword evidence="2" id="KW-1185">Reference proteome</keyword>
<protein>
    <submittedName>
        <fullName evidence="1">Uncharacterized protein</fullName>
    </submittedName>
</protein>
<proteinExistence type="predicted"/>
<dbReference type="AlphaFoldDB" id="T1GJF1"/>
<name>T1GJF1_MEGSC</name>
<organism evidence="1 2">
    <name type="scientific">Megaselia scalaris</name>
    <name type="common">Humpbacked fly</name>
    <name type="synonym">Phora scalaris</name>
    <dbReference type="NCBI Taxonomy" id="36166"/>
    <lineage>
        <taxon>Eukaryota</taxon>
        <taxon>Metazoa</taxon>
        <taxon>Ecdysozoa</taxon>
        <taxon>Arthropoda</taxon>
        <taxon>Hexapoda</taxon>
        <taxon>Insecta</taxon>
        <taxon>Pterygota</taxon>
        <taxon>Neoptera</taxon>
        <taxon>Endopterygota</taxon>
        <taxon>Diptera</taxon>
        <taxon>Brachycera</taxon>
        <taxon>Muscomorpha</taxon>
        <taxon>Platypezoidea</taxon>
        <taxon>Phoridae</taxon>
        <taxon>Megaseliini</taxon>
        <taxon>Megaselia</taxon>
    </lineage>
</organism>
<sequence>MQVNEEKTKYLLSTLEKKQVKSHSMTEQCGHTITIRGSCHNTTSYAFESAGYQQIVAKVLGCEQDSLSFDNSGDDPLQYLEELETIIYNLRNSKMV</sequence>
<dbReference type="Proteomes" id="UP000015102">
    <property type="component" value="Unassembled WGS sequence"/>
</dbReference>
<reference evidence="1" key="2">
    <citation type="submission" date="2015-06" db="UniProtKB">
        <authorList>
            <consortium name="EnsemblMetazoa"/>
        </authorList>
    </citation>
    <scope>IDENTIFICATION</scope>
</reference>
<reference evidence="2" key="1">
    <citation type="submission" date="2013-02" db="EMBL/GenBank/DDBJ databases">
        <authorList>
            <person name="Hughes D."/>
        </authorList>
    </citation>
    <scope>NUCLEOTIDE SEQUENCE</scope>
    <source>
        <strain>Durham</strain>
        <strain evidence="2">NC isolate 2 -- Noor lab</strain>
    </source>
</reference>
<dbReference type="EnsemblMetazoa" id="MESCA003597-RA">
    <property type="protein sequence ID" value="MESCA003597-PA"/>
    <property type="gene ID" value="MESCA003597"/>
</dbReference>
<evidence type="ECO:0000313" key="2">
    <source>
        <dbReference type="Proteomes" id="UP000015102"/>
    </source>
</evidence>
<dbReference type="HOGENOM" id="CLU_2362109_0_0_1"/>
<dbReference type="EMBL" id="CAQQ02088741">
    <property type="status" value="NOT_ANNOTATED_CDS"/>
    <property type="molecule type" value="Genomic_DNA"/>
</dbReference>
<accession>T1GJF1</accession>
<evidence type="ECO:0000313" key="1">
    <source>
        <dbReference type="EnsemblMetazoa" id="MESCA003597-PA"/>
    </source>
</evidence>
<dbReference type="EMBL" id="CAQQ02088742">
    <property type="status" value="NOT_ANNOTATED_CDS"/>
    <property type="molecule type" value="Genomic_DNA"/>
</dbReference>